<evidence type="ECO:0000256" key="1">
    <source>
        <dbReference type="SAM" id="SignalP"/>
    </source>
</evidence>
<comment type="caution">
    <text evidence="2">The sequence shown here is derived from an EMBL/GenBank/DDBJ whole genome shotgun (WGS) entry which is preliminary data.</text>
</comment>
<keyword evidence="1" id="KW-0732">Signal</keyword>
<proteinExistence type="predicted"/>
<reference evidence="2 3" key="1">
    <citation type="submission" date="2019-08" db="EMBL/GenBank/DDBJ databases">
        <title>Genome of Luteibaculum oceani JCM 18817.</title>
        <authorList>
            <person name="Bowman J.P."/>
        </authorList>
    </citation>
    <scope>NUCLEOTIDE SEQUENCE [LARGE SCALE GENOMIC DNA]</scope>
    <source>
        <strain evidence="2 3">JCM 18817</strain>
    </source>
</reference>
<accession>A0A5C6UPL1</accession>
<sequence length="225" mass="26034">MSTLLRGLILCFIGALLSNSNVKAQISVIPTGHFYGMGEYSSVGIGLGSEYTVRLHQRRKYSRVFRAFGVDLNFYLPQKLDDRYTVFATANDNGESIPVEVNSTLQASHFSFYWKQFLGDGDIRTRHRWYMKFGLGYTLLIENNKPGEYDQSRYTIYFFDPKTYRYGFVVPLGIGGELHTKFGNFIWETGGWFAQNRRDEEDRATELTSGFQFTLGYIIHLGRRW</sequence>
<name>A0A5C6UPL1_9FLAO</name>
<dbReference type="EMBL" id="VORB01000016">
    <property type="protein sequence ID" value="TXC75243.1"/>
    <property type="molecule type" value="Genomic_DNA"/>
</dbReference>
<dbReference type="AlphaFoldDB" id="A0A5C6UPL1"/>
<gene>
    <name evidence="2" type="ORF">FRX97_12030</name>
</gene>
<evidence type="ECO:0000313" key="3">
    <source>
        <dbReference type="Proteomes" id="UP000321168"/>
    </source>
</evidence>
<protein>
    <recommendedName>
        <fullName evidence="4">DUF3575 domain-containing protein</fullName>
    </recommendedName>
</protein>
<keyword evidence="3" id="KW-1185">Reference proteome</keyword>
<feature type="chain" id="PRO_5023073568" description="DUF3575 domain-containing protein" evidence="1">
    <location>
        <begin position="25"/>
        <end position="225"/>
    </location>
</feature>
<organism evidence="2 3">
    <name type="scientific">Luteibaculum oceani</name>
    <dbReference type="NCBI Taxonomy" id="1294296"/>
    <lineage>
        <taxon>Bacteria</taxon>
        <taxon>Pseudomonadati</taxon>
        <taxon>Bacteroidota</taxon>
        <taxon>Flavobacteriia</taxon>
        <taxon>Flavobacteriales</taxon>
        <taxon>Luteibaculaceae</taxon>
        <taxon>Luteibaculum</taxon>
    </lineage>
</organism>
<dbReference type="RefSeq" id="WP_147015474.1">
    <property type="nucleotide sequence ID" value="NZ_VORB01000016.1"/>
</dbReference>
<evidence type="ECO:0008006" key="4">
    <source>
        <dbReference type="Google" id="ProtNLM"/>
    </source>
</evidence>
<dbReference type="Proteomes" id="UP000321168">
    <property type="component" value="Unassembled WGS sequence"/>
</dbReference>
<feature type="signal peptide" evidence="1">
    <location>
        <begin position="1"/>
        <end position="24"/>
    </location>
</feature>
<evidence type="ECO:0000313" key="2">
    <source>
        <dbReference type="EMBL" id="TXC75243.1"/>
    </source>
</evidence>